<comment type="caution">
    <text evidence="1">The sequence shown here is derived from an EMBL/GenBank/DDBJ whole genome shotgun (WGS) entry which is preliminary data.</text>
</comment>
<accession>A0A9Q1GFV3</accession>
<dbReference type="Proteomes" id="UP001153076">
    <property type="component" value="Unassembled WGS sequence"/>
</dbReference>
<keyword evidence="2" id="KW-1185">Reference proteome</keyword>
<evidence type="ECO:0000313" key="1">
    <source>
        <dbReference type="EMBL" id="KAJ8419440.1"/>
    </source>
</evidence>
<sequence>MTRGPRTHQLHHTGGNYQVSDWFYALRATFQANCLVRGHPMLRRPPPMTAPPKPQNARKYCEFHEQSGHAMIECRELKKALHELADKGQQFLRREQEPAQPQQDKECSTEVVAGGYAEGITQSTWKAQLRNTQQIKSKNLKVDFLVVDVPTAYNIILGRPTLHKYNPLKKKKRRGGGHIGLSTTLVLLLLRSPGLSIQGVGDLIPCVLTLGRRRDKLHLLRVTALIGRPLTLIHIVEAGLEIAILWKLIGQSWATSAPPSPVLPLTGAATLSSRLHWRPDQPAAFPNVAMTSPSNLRHSATALTPKAKTSTMALSFLEDPEALGVTNSQYLTKSWTSESLVAGSALMKLVDGRWVIGGEPPVA</sequence>
<dbReference type="AlphaFoldDB" id="A0A9Q1GFV3"/>
<evidence type="ECO:0000313" key="2">
    <source>
        <dbReference type="Proteomes" id="UP001153076"/>
    </source>
</evidence>
<organism evidence="1 2">
    <name type="scientific">Carnegiea gigantea</name>
    <dbReference type="NCBI Taxonomy" id="171969"/>
    <lineage>
        <taxon>Eukaryota</taxon>
        <taxon>Viridiplantae</taxon>
        <taxon>Streptophyta</taxon>
        <taxon>Embryophyta</taxon>
        <taxon>Tracheophyta</taxon>
        <taxon>Spermatophyta</taxon>
        <taxon>Magnoliopsida</taxon>
        <taxon>eudicotyledons</taxon>
        <taxon>Gunneridae</taxon>
        <taxon>Pentapetalae</taxon>
        <taxon>Caryophyllales</taxon>
        <taxon>Cactineae</taxon>
        <taxon>Cactaceae</taxon>
        <taxon>Cactoideae</taxon>
        <taxon>Echinocereeae</taxon>
        <taxon>Carnegiea</taxon>
    </lineage>
</organism>
<proteinExistence type="predicted"/>
<dbReference type="EMBL" id="JAKOGI010005142">
    <property type="protein sequence ID" value="KAJ8419440.1"/>
    <property type="molecule type" value="Genomic_DNA"/>
</dbReference>
<dbReference type="OrthoDB" id="1740536at2759"/>
<reference evidence="1" key="1">
    <citation type="submission" date="2022-04" db="EMBL/GenBank/DDBJ databases">
        <title>Carnegiea gigantea Genome sequencing and assembly v2.</title>
        <authorList>
            <person name="Copetti D."/>
            <person name="Sanderson M.J."/>
            <person name="Burquez A."/>
            <person name="Wojciechowski M.F."/>
        </authorList>
    </citation>
    <scope>NUCLEOTIDE SEQUENCE</scope>
    <source>
        <strain evidence="1">SGP5-SGP5p</strain>
        <tissue evidence="1">Aerial part</tissue>
    </source>
</reference>
<name>A0A9Q1GFV3_9CARY</name>
<gene>
    <name evidence="1" type="ORF">Cgig2_027360</name>
</gene>
<protein>
    <submittedName>
        <fullName evidence="1">Uncharacterized protein</fullName>
    </submittedName>
</protein>